<proteinExistence type="predicted"/>
<accession>A0ABN6BJY0</accession>
<organism evidence="1 2">
    <name type="scientific">Pseudomonas solani</name>
    <dbReference type="NCBI Taxonomy" id="2731552"/>
    <lineage>
        <taxon>Bacteria</taxon>
        <taxon>Pseudomonadati</taxon>
        <taxon>Pseudomonadota</taxon>
        <taxon>Gammaproteobacteria</taxon>
        <taxon>Pseudomonadales</taxon>
        <taxon>Pseudomonadaceae</taxon>
        <taxon>Pseudomonas</taxon>
    </lineage>
</organism>
<name>A0ABN6BJY0_9PSED</name>
<dbReference type="EMBL" id="AP023081">
    <property type="protein sequence ID" value="BCD83621.1"/>
    <property type="molecule type" value="Genomic_DNA"/>
</dbReference>
<sequence length="67" mass="7524">MTRMIEGKEASGLVQGDVIIASNGEHRTVDVTCHMNEGFFVTYFGGGNDRFEPSDLIDFPFPQEARW</sequence>
<keyword evidence="2" id="KW-1185">Reference proteome</keyword>
<dbReference type="RefSeq" id="WP_265169214.1">
    <property type="nucleotide sequence ID" value="NZ_AP023081.1"/>
</dbReference>
<dbReference type="Proteomes" id="UP001064896">
    <property type="component" value="Chromosome"/>
</dbReference>
<reference evidence="1" key="1">
    <citation type="submission" date="2020-05" db="EMBL/GenBank/DDBJ databases">
        <title>Complete genome sequence of Pseudomonas sp. Sm006.</title>
        <authorList>
            <person name="Takeuchi K."/>
            <person name="Someya N."/>
        </authorList>
    </citation>
    <scope>NUCLEOTIDE SEQUENCE</scope>
    <source>
        <strain evidence="1">Sm006</strain>
    </source>
</reference>
<evidence type="ECO:0000313" key="2">
    <source>
        <dbReference type="Proteomes" id="UP001064896"/>
    </source>
</evidence>
<evidence type="ECO:0000313" key="1">
    <source>
        <dbReference type="EMBL" id="BCD83621.1"/>
    </source>
</evidence>
<protein>
    <submittedName>
        <fullName evidence="1">Uncharacterized protein</fullName>
    </submittedName>
</protein>
<gene>
    <name evidence="1" type="ORF">PSm6_00280</name>
</gene>